<dbReference type="GO" id="GO:0003824">
    <property type="term" value="F:catalytic activity"/>
    <property type="evidence" value="ECO:0007669"/>
    <property type="project" value="InterPro"/>
</dbReference>
<sequence>MQGRAQRAWNADRVCGPDPSPRGIGIVWSDQTRPTPSGILETHMSDPAWSLHSRLKEDTIDIGDLPLSKVLVIKDAHYPWLLLVPRRADAVEIIDLDEVEQAQLMTEISRVSRALKEITQCDKLNVAALGNLVPQLHVHIIARRTSDAAWPRPVWGVMKPLAHDATEVQNFISALRRKIWLG</sequence>
<dbReference type="Pfam" id="PF01230">
    <property type="entry name" value="HIT"/>
    <property type="match status" value="1"/>
</dbReference>
<dbReference type="Proteomes" id="UP000324758">
    <property type="component" value="Unassembled WGS sequence"/>
</dbReference>
<gene>
    <name evidence="3" type="ORF">FXB40_31250</name>
</gene>
<dbReference type="OrthoDB" id="9799145at2"/>
<dbReference type="InterPro" id="IPR011146">
    <property type="entry name" value="HIT-like"/>
</dbReference>
<evidence type="ECO:0000259" key="2">
    <source>
        <dbReference type="PROSITE" id="PS51084"/>
    </source>
</evidence>
<evidence type="ECO:0000313" key="3">
    <source>
        <dbReference type="EMBL" id="TYL90757.1"/>
    </source>
</evidence>
<feature type="domain" description="HIT" evidence="2">
    <location>
        <begin position="81"/>
        <end position="150"/>
    </location>
</feature>
<evidence type="ECO:0000313" key="4">
    <source>
        <dbReference type="Proteomes" id="UP000324758"/>
    </source>
</evidence>
<dbReference type="PROSITE" id="PS51084">
    <property type="entry name" value="HIT_2"/>
    <property type="match status" value="1"/>
</dbReference>
<name>A0A5D3K9B3_9BRAD</name>
<proteinExistence type="predicted"/>
<reference evidence="3 4" key="1">
    <citation type="submission" date="2019-08" db="EMBL/GenBank/DDBJ databases">
        <title>Bradyrhizobium hipponensis sp. nov., a rhizobium isolated from a Lupinus angustifolius root nodule in Tunisia.</title>
        <authorList>
            <person name="Off K."/>
            <person name="Rejili M."/>
            <person name="Mars M."/>
            <person name="Brachmann A."/>
            <person name="Marin M."/>
        </authorList>
    </citation>
    <scope>NUCLEOTIDE SEQUENCE [LARGE SCALE GENOMIC DNA]</scope>
    <source>
        <strain evidence="3 4">CTAW71</strain>
    </source>
</reference>
<dbReference type="AlphaFoldDB" id="A0A5D3K9B3"/>
<dbReference type="Gene3D" id="3.30.428.10">
    <property type="entry name" value="HIT-like"/>
    <property type="match status" value="1"/>
</dbReference>
<comment type="caution">
    <text evidence="3">The sequence shown here is derived from an EMBL/GenBank/DDBJ whole genome shotgun (WGS) entry which is preliminary data.</text>
</comment>
<protein>
    <submittedName>
        <fullName evidence="3">HIT domain-containing protein</fullName>
    </submittedName>
</protein>
<dbReference type="InterPro" id="IPR036265">
    <property type="entry name" value="HIT-like_sf"/>
</dbReference>
<comment type="caution">
    <text evidence="1">Lacks conserved residue(s) required for the propagation of feature annotation.</text>
</comment>
<dbReference type="EMBL" id="VSSS01000051">
    <property type="protein sequence ID" value="TYL90757.1"/>
    <property type="molecule type" value="Genomic_DNA"/>
</dbReference>
<dbReference type="SUPFAM" id="SSF54197">
    <property type="entry name" value="HIT-like"/>
    <property type="match status" value="1"/>
</dbReference>
<organism evidence="3 4">
    <name type="scientific">Bradyrhizobium rifense</name>
    <dbReference type="NCBI Taxonomy" id="515499"/>
    <lineage>
        <taxon>Bacteria</taxon>
        <taxon>Pseudomonadati</taxon>
        <taxon>Pseudomonadota</taxon>
        <taxon>Alphaproteobacteria</taxon>
        <taxon>Hyphomicrobiales</taxon>
        <taxon>Nitrobacteraceae</taxon>
        <taxon>Bradyrhizobium</taxon>
    </lineage>
</organism>
<keyword evidence="4" id="KW-1185">Reference proteome</keyword>
<evidence type="ECO:0000256" key="1">
    <source>
        <dbReference type="PROSITE-ProRule" id="PRU00464"/>
    </source>
</evidence>
<accession>A0A5D3K9B3</accession>